<evidence type="ECO:0000313" key="2">
    <source>
        <dbReference type="Proteomes" id="UP001165143"/>
    </source>
</evidence>
<sequence length="344" mass="37070">MNDRTHQPSAARRAVLDHLLALIADSPWAESLVLRGSAVMPAWVGAAAREPADLDWILLPSTLVPVDPRDPYPHLPDLAPVRHWPEAADGAGAYEMWRFEDFDTRGLRARLPPEGLHWVPAAEPEADGPHQVLRALVERHPQVAPGIRLDPDSVVETGGWSYWPPSTDEERDDADHGEPGVRVALRWTAEGTGGGEVTVDFARDERMPQPPVRTAVPRAWAGAGAGVGGSGTTGPGATTVLTASRELSLAWKLLWLRADGERARAKDLYDAVLLAELCAHTLDPALLRRVLAREPGHPGTLRPADLTAPPADWAALRAAHPAATGTADAWLARLRTALAPLTDR</sequence>
<dbReference type="AlphaFoldDB" id="A0A9W6PC39"/>
<dbReference type="InterPro" id="IPR014942">
    <property type="entry name" value="AbiEii"/>
</dbReference>
<name>A0A9W6PC39_9ACTN</name>
<accession>A0A9W6PC39</accession>
<dbReference type="Proteomes" id="UP001165143">
    <property type="component" value="Unassembled WGS sequence"/>
</dbReference>
<evidence type="ECO:0008006" key="3">
    <source>
        <dbReference type="Google" id="ProtNLM"/>
    </source>
</evidence>
<dbReference type="EMBL" id="BSRX01000001">
    <property type="protein sequence ID" value="GLW52252.1"/>
    <property type="molecule type" value="Genomic_DNA"/>
</dbReference>
<protein>
    <recommendedName>
        <fullName evidence="3">Nucleotidyltransferase AbiEii toxin of type IV toxin-antitoxin system</fullName>
    </recommendedName>
</protein>
<gene>
    <name evidence="1" type="ORF">Kpho01_02630</name>
</gene>
<evidence type="ECO:0000313" key="1">
    <source>
        <dbReference type="EMBL" id="GLW52252.1"/>
    </source>
</evidence>
<comment type="caution">
    <text evidence="1">The sequence shown here is derived from an EMBL/GenBank/DDBJ whole genome shotgun (WGS) entry which is preliminary data.</text>
</comment>
<dbReference type="Pfam" id="PF08843">
    <property type="entry name" value="AbiEii"/>
    <property type="match status" value="1"/>
</dbReference>
<reference evidence="1" key="1">
    <citation type="submission" date="2023-02" db="EMBL/GenBank/DDBJ databases">
        <title>Kitasatospora phosalacinea NBRC 14362.</title>
        <authorList>
            <person name="Ichikawa N."/>
            <person name="Sato H."/>
            <person name="Tonouchi N."/>
        </authorList>
    </citation>
    <scope>NUCLEOTIDE SEQUENCE</scope>
    <source>
        <strain evidence="1">NBRC 14362</strain>
    </source>
</reference>
<dbReference type="RefSeq" id="WP_033255053.1">
    <property type="nucleotide sequence ID" value="NZ_BSRX01000001.1"/>
</dbReference>
<organism evidence="1 2">
    <name type="scientific">Kitasatospora phosalacinea</name>
    <dbReference type="NCBI Taxonomy" id="2065"/>
    <lineage>
        <taxon>Bacteria</taxon>
        <taxon>Bacillati</taxon>
        <taxon>Actinomycetota</taxon>
        <taxon>Actinomycetes</taxon>
        <taxon>Kitasatosporales</taxon>
        <taxon>Streptomycetaceae</taxon>
        <taxon>Kitasatospora</taxon>
    </lineage>
</organism>
<proteinExistence type="predicted"/>